<dbReference type="InterPro" id="IPR011013">
    <property type="entry name" value="Gal_mutarotase_sf_dom"/>
</dbReference>
<accession>A0A6P1YIC9</accession>
<proteinExistence type="predicted"/>
<dbReference type="InterPro" id="IPR014718">
    <property type="entry name" value="GH-type_carb-bd"/>
</dbReference>
<protein>
    <recommendedName>
        <fullName evidence="3">Aldose 1-epimerase</fullName>
    </recommendedName>
</protein>
<dbReference type="KEGG" id="apra:G3A50_04715"/>
<dbReference type="GO" id="GO:0030246">
    <property type="term" value="F:carbohydrate binding"/>
    <property type="evidence" value="ECO:0007669"/>
    <property type="project" value="InterPro"/>
</dbReference>
<dbReference type="Proteomes" id="UP000464751">
    <property type="component" value="Chromosome"/>
</dbReference>
<evidence type="ECO:0008006" key="3">
    <source>
        <dbReference type="Google" id="ProtNLM"/>
    </source>
</evidence>
<dbReference type="GO" id="GO:0003824">
    <property type="term" value="F:catalytic activity"/>
    <property type="evidence" value="ECO:0007669"/>
    <property type="project" value="InterPro"/>
</dbReference>
<keyword evidence="2" id="KW-1185">Reference proteome</keyword>
<dbReference type="SUPFAM" id="SSF74650">
    <property type="entry name" value="Galactose mutarotase-like"/>
    <property type="match status" value="1"/>
</dbReference>
<organism evidence="1 2">
    <name type="scientific">Ancylobacter pratisalsi</name>
    <dbReference type="NCBI Taxonomy" id="1745854"/>
    <lineage>
        <taxon>Bacteria</taxon>
        <taxon>Pseudomonadati</taxon>
        <taxon>Pseudomonadota</taxon>
        <taxon>Alphaproteobacteria</taxon>
        <taxon>Hyphomicrobiales</taxon>
        <taxon>Xanthobacteraceae</taxon>
        <taxon>Ancylobacter</taxon>
    </lineage>
</organism>
<dbReference type="GO" id="GO:0005975">
    <property type="term" value="P:carbohydrate metabolic process"/>
    <property type="evidence" value="ECO:0007669"/>
    <property type="project" value="InterPro"/>
</dbReference>
<dbReference type="EMBL" id="CP048630">
    <property type="protein sequence ID" value="QIB33087.1"/>
    <property type="molecule type" value="Genomic_DNA"/>
</dbReference>
<dbReference type="Gene3D" id="2.70.98.10">
    <property type="match status" value="1"/>
</dbReference>
<evidence type="ECO:0000313" key="2">
    <source>
        <dbReference type="Proteomes" id="UP000464751"/>
    </source>
</evidence>
<dbReference type="AlphaFoldDB" id="A0A6P1YIC9"/>
<gene>
    <name evidence="1" type="ORF">G3A50_04715</name>
</gene>
<reference evidence="1 2" key="1">
    <citation type="submission" date="2020-02" db="EMBL/GenBank/DDBJ databases">
        <authorList>
            <person name="Li G."/>
        </authorList>
    </citation>
    <scope>NUCLEOTIDE SEQUENCE [LARGE SCALE GENOMIC DNA]</scope>
    <source>
        <strain evidence="1 2">DSM 102029</strain>
    </source>
</reference>
<evidence type="ECO:0000313" key="1">
    <source>
        <dbReference type="EMBL" id="QIB33087.1"/>
    </source>
</evidence>
<sequence length="337" mass="36534">MSEAPLALDWAHGSLRVFPEGAMLAELVFRLPDGPFAPFARPHWSPDDPSLYGLPAHLRYLGAEFVCLPFGGGGPLEEIAPSWRGIGLERFNDPAHGLAANEVWTVVDRGGDQLRLTLDYPPEHAVRRLTRTLTVRPDEPALDLELMIEARRRARFSLGLHPILSLDVAPGSLHLKARFRRGLTYPACVPGAAMRAAVGCVFGGLERVPARSGGFVDLGCLPKAEPMEDVLQLCGVESPVEVVFAERGAALTIDWDREKLPSCQLWISDRVLADVPWGGRYRGLGIEPIASCFDFAEAVSLDDNPIAAAGTPTGLCAIPERPLIVRYSLAARPVAGR</sequence>
<name>A0A6P1YIC9_9HYPH</name>